<evidence type="ECO:0000256" key="12">
    <source>
        <dbReference type="SAM" id="MobiDB-lite"/>
    </source>
</evidence>
<feature type="domain" description="Tyrosine specific protein phosphatases" evidence="14">
    <location>
        <begin position="107"/>
        <end position="176"/>
    </location>
</feature>
<dbReference type="PROSITE" id="PS50056">
    <property type="entry name" value="TYR_PHOSPHATASE_2"/>
    <property type="match status" value="1"/>
</dbReference>
<dbReference type="SMART" id="SM00195">
    <property type="entry name" value="DSPc"/>
    <property type="match status" value="1"/>
</dbReference>
<keyword evidence="3" id="KW-0378">Hydrolase</keyword>
<dbReference type="GeneTree" id="ENSGT00940000155847"/>
<evidence type="ECO:0000256" key="3">
    <source>
        <dbReference type="ARBA" id="ARBA00022801"/>
    </source>
</evidence>
<evidence type="ECO:0000256" key="8">
    <source>
        <dbReference type="ARBA" id="ARBA00065987"/>
    </source>
</evidence>
<dbReference type="Ensembl" id="ENSGMOT00000027055.1">
    <property type="protein sequence ID" value="ENSGMOP00000040515.1"/>
    <property type="gene ID" value="ENSGMOG00000028702.1"/>
</dbReference>
<dbReference type="GeneID" id="115541914"/>
<evidence type="ECO:0000256" key="11">
    <source>
        <dbReference type="ARBA" id="ARBA00080235"/>
    </source>
</evidence>
<dbReference type="GO" id="GO:0005634">
    <property type="term" value="C:nucleus"/>
    <property type="evidence" value="ECO:0007669"/>
    <property type="project" value="UniProtKB-SubCell"/>
</dbReference>
<dbReference type="CTD" id="8446"/>
<keyword evidence="5" id="KW-0904">Protein phosphatase</keyword>
<dbReference type="InterPro" id="IPR029021">
    <property type="entry name" value="Prot-tyrosine_phosphatase-like"/>
</dbReference>
<evidence type="ECO:0000313" key="16">
    <source>
        <dbReference type="Proteomes" id="UP000694546"/>
    </source>
</evidence>
<dbReference type="FunFam" id="3.90.190.10:FF:000064">
    <property type="entry name" value="RNA/RNP complex-1-interacting phosphatase homolog"/>
    <property type="match status" value="1"/>
</dbReference>
<keyword evidence="16" id="KW-1185">Reference proteome</keyword>
<feature type="compositionally biased region" description="Basic and acidic residues" evidence="12">
    <location>
        <begin position="345"/>
        <end position="356"/>
    </location>
</feature>
<evidence type="ECO:0000256" key="1">
    <source>
        <dbReference type="ARBA" id="ARBA00004123"/>
    </source>
</evidence>
<reference evidence="15" key="2">
    <citation type="submission" date="2025-09" db="UniProtKB">
        <authorList>
            <consortium name="Ensembl"/>
        </authorList>
    </citation>
    <scope>IDENTIFICATION</scope>
</reference>
<evidence type="ECO:0000256" key="5">
    <source>
        <dbReference type="ARBA" id="ARBA00022912"/>
    </source>
</evidence>
<evidence type="ECO:0000259" key="14">
    <source>
        <dbReference type="PROSITE" id="PS50056"/>
    </source>
</evidence>
<dbReference type="GO" id="GO:0004651">
    <property type="term" value="F:polynucleotide 5'-phosphatase activity"/>
    <property type="evidence" value="ECO:0007669"/>
    <property type="project" value="TreeGrafter"/>
</dbReference>
<dbReference type="GO" id="GO:0004721">
    <property type="term" value="F:phosphoprotein phosphatase activity"/>
    <property type="evidence" value="ECO:0007669"/>
    <property type="project" value="UniProtKB-KW"/>
</dbReference>
<comment type="function">
    <text evidence="7">Possesses RNA 5'-triphosphatase and diphosphatase activities, but displays a poor protein-tyrosine phosphatase activity. In addition, has phosphatase activity with ATP, ADP and O-methylfluorescein phosphate (in vitro). Binds to RNA. May participate in nuclear mRNA metabolism.</text>
</comment>
<evidence type="ECO:0000256" key="4">
    <source>
        <dbReference type="ARBA" id="ARBA00022884"/>
    </source>
</evidence>
<comment type="similarity">
    <text evidence="2">Belongs to the protein-tyrosine phosphatase family. Non-receptor class dual specificity subfamily.</text>
</comment>
<dbReference type="PROSITE" id="PS50054">
    <property type="entry name" value="TYR_PHOSPHATASE_DUAL"/>
    <property type="match status" value="1"/>
</dbReference>
<evidence type="ECO:0000256" key="2">
    <source>
        <dbReference type="ARBA" id="ARBA00008601"/>
    </source>
</evidence>
<dbReference type="AlphaFoldDB" id="A0A8C5B5N3"/>
<sequence length="400" mass="46415">MPPNKNRNGIPDRWLDYQSVGKRIPGTRFISFKVPLKQALTRSLPQSEVFGPWDLLDTLTKRKEELGLMIDLTFTTRYYKLEDIPESLLWVKIFTAGHEVPGDATILNFKQVVNSFLQDNKDNDKLIGVHCTHGLNRTGYLVCRYLIDVDGVDPKKAIELFNSSRGHTIERDNYLQDLKAGPKRSNTLMKECKQEMQRGLALSRPSSSHTDNREDVREDYREGYREDHRNDRHSHHDDRYSHGGRSQGSHNWSPRDHRPTPNLARARLPAPYEAPVPPSRWSPHQPDAPSRWGLANPPAHSHPHPRAQAQWRAPFYTEHSSRPRALQPEPAWTPSSHHHHHSARSGRDQRDHRDQRYASASGSQYSDRPRPHRPQESDRGFYFDDATSSRQTVFYRDNYR</sequence>
<dbReference type="Gene3D" id="3.90.190.10">
    <property type="entry name" value="Protein tyrosine phosphatase superfamily"/>
    <property type="match status" value="1"/>
</dbReference>
<reference evidence="15" key="1">
    <citation type="submission" date="2025-08" db="UniProtKB">
        <authorList>
            <consortium name="Ensembl"/>
        </authorList>
    </citation>
    <scope>IDENTIFICATION</scope>
</reference>
<comment type="subunit">
    <text evidence="8">Monomer. May interact with SFRS7 and SFRS9/SRP30C.</text>
</comment>
<feature type="compositionally biased region" description="Basic and acidic residues" evidence="12">
    <location>
        <begin position="210"/>
        <end position="241"/>
    </location>
</feature>
<keyword evidence="6" id="KW-0539">Nucleus</keyword>
<feature type="region of interest" description="Disordered" evidence="12">
    <location>
        <begin position="193"/>
        <end position="385"/>
    </location>
</feature>
<evidence type="ECO:0000256" key="6">
    <source>
        <dbReference type="ARBA" id="ARBA00023242"/>
    </source>
</evidence>
<dbReference type="GO" id="GO:0003723">
    <property type="term" value="F:RNA binding"/>
    <property type="evidence" value="ECO:0007669"/>
    <property type="project" value="UniProtKB-KW"/>
</dbReference>
<name>A0A8C5B5N3_GADMO</name>
<evidence type="ECO:0000256" key="9">
    <source>
        <dbReference type="ARBA" id="ARBA00068666"/>
    </source>
</evidence>
<gene>
    <name evidence="15" type="primary">dusp11</name>
</gene>
<accession>A0A8C5B5N3</accession>
<dbReference type="InterPro" id="IPR020422">
    <property type="entry name" value="TYR_PHOSPHATASE_DUAL_dom"/>
</dbReference>
<keyword evidence="4" id="KW-0694">RNA-binding</keyword>
<evidence type="ECO:0000259" key="13">
    <source>
        <dbReference type="PROSITE" id="PS50054"/>
    </source>
</evidence>
<feature type="compositionally biased region" description="Basic and acidic residues" evidence="12">
    <location>
        <begin position="367"/>
        <end position="382"/>
    </location>
</feature>
<dbReference type="Proteomes" id="UP000694546">
    <property type="component" value="Chromosome 4"/>
</dbReference>
<proteinExistence type="inferred from homology"/>
<evidence type="ECO:0000313" key="15">
    <source>
        <dbReference type="Ensembl" id="ENSGMOP00000040515.1"/>
    </source>
</evidence>
<feature type="domain" description="Tyrosine-protein phosphatase" evidence="13">
    <location>
        <begin position="29"/>
        <end position="187"/>
    </location>
</feature>
<protein>
    <recommendedName>
        <fullName evidence="9">RNA/RNP complex-1-interacting phosphatase</fullName>
    </recommendedName>
    <alternativeName>
        <fullName evidence="10">Dual specificity protein phosphatase 11</fullName>
    </alternativeName>
    <alternativeName>
        <fullName evidence="11">Phosphatase that interacts with RNA/RNP complex 1</fullName>
    </alternativeName>
</protein>
<dbReference type="InterPro" id="IPR000387">
    <property type="entry name" value="Tyr_Pase_dom"/>
</dbReference>
<comment type="subcellular location">
    <subcellularLocation>
        <location evidence="1">Nucleus</location>
    </subcellularLocation>
</comment>
<dbReference type="InterPro" id="IPR000340">
    <property type="entry name" value="Dual-sp_phosphatase_cat-dom"/>
</dbReference>
<dbReference type="InterPro" id="IPR016130">
    <property type="entry name" value="Tyr_Pase_AS"/>
</dbReference>
<dbReference type="OMA" id="HDMEREN"/>
<dbReference type="PROSITE" id="PS00383">
    <property type="entry name" value="TYR_PHOSPHATASE_1"/>
    <property type="match status" value="1"/>
</dbReference>
<organism evidence="15 16">
    <name type="scientific">Gadus morhua</name>
    <name type="common">Atlantic cod</name>
    <dbReference type="NCBI Taxonomy" id="8049"/>
    <lineage>
        <taxon>Eukaryota</taxon>
        <taxon>Metazoa</taxon>
        <taxon>Chordata</taxon>
        <taxon>Craniata</taxon>
        <taxon>Vertebrata</taxon>
        <taxon>Euteleostomi</taxon>
        <taxon>Actinopterygii</taxon>
        <taxon>Neopterygii</taxon>
        <taxon>Teleostei</taxon>
        <taxon>Neoteleostei</taxon>
        <taxon>Acanthomorphata</taxon>
        <taxon>Zeiogadaria</taxon>
        <taxon>Gadariae</taxon>
        <taxon>Gadiformes</taxon>
        <taxon>Gadoidei</taxon>
        <taxon>Gadidae</taxon>
        <taxon>Gadus</taxon>
    </lineage>
</organism>
<dbReference type="PANTHER" id="PTHR10367">
    <property type="entry name" value="MRNA-CAPPING ENZYME"/>
    <property type="match status" value="1"/>
</dbReference>
<evidence type="ECO:0000256" key="10">
    <source>
        <dbReference type="ARBA" id="ARBA00076572"/>
    </source>
</evidence>
<dbReference type="OrthoDB" id="428974at2759"/>
<evidence type="ECO:0000256" key="7">
    <source>
        <dbReference type="ARBA" id="ARBA00054725"/>
    </source>
</evidence>
<dbReference type="PANTHER" id="PTHR10367:SF9">
    <property type="entry name" value="DUAL-SPECIFICITY PHOSPHATASE 11 (RNA_RNP COMPLEX 1-INTERACTING)"/>
    <property type="match status" value="1"/>
</dbReference>
<dbReference type="KEGG" id="gmh:115541914"/>
<dbReference type="CDD" id="cd17665">
    <property type="entry name" value="DSP_DUSP11"/>
    <property type="match status" value="1"/>
</dbReference>
<dbReference type="Pfam" id="PF00782">
    <property type="entry name" value="DSPc"/>
    <property type="match status" value="1"/>
</dbReference>
<dbReference type="RefSeq" id="XP_030209706.1">
    <property type="nucleotide sequence ID" value="XM_030353846.1"/>
</dbReference>
<dbReference type="InterPro" id="IPR051029">
    <property type="entry name" value="mRNA_Capping_Enz/RNA_Phosphat"/>
</dbReference>
<dbReference type="SUPFAM" id="SSF52799">
    <property type="entry name" value="(Phosphotyrosine protein) phosphatases II"/>
    <property type="match status" value="1"/>
</dbReference>